<evidence type="ECO:0000256" key="2">
    <source>
        <dbReference type="ARBA" id="ARBA00023015"/>
    </source>
</evidence>
<feature type="compositionally biased region" description="Polar residues" evidence="6">
    <location>
        <begin position="1"/>
        <end position="12"/>
    </location>
</feature>
<dbReference type="PROSITE" id="PS00036">
    <property type="entry name" value="BZIP_BASIC"/>
    <property type="match status" value="1"/>
</dbReference>
<dbReference type="OrthoDB" id="1939598at2759"/>
<dbReference type="InterPro" id="IPR004827">
    <property type="entry name" value="bZIP"/>
</dbReference>
<dbReference type="GO" id="GO:0000977">
    <property type="term" value="F:RNA polymerase II transcription regulatory region sequence-specific DNA binding"/>
    <property type="evidence" value="ECO:0007669"/>
    <property type="project" value="TreeGrafter"/>
</dbReference>
<keyword evidence="5" id="KW-0539">Nucleus</keyword>
<keyword evidence="4" id="KW-0804">Transcription</keyword>
<evidence type="ECO:0000256" key="1">
    <source>
        <dbReference type="ARBA" id="ARBA00004123"/>
    </source>
</evidence>
<dbReference type="InParanoid" id="A0A369KA59"/>
<feature type="compositionally biased region" description="Polar residues" evidence="6">
    <location>
        <begin position="133"/>
        <end position="150"/>
    </location>
</feature>
<keyword evidence="9" id="KW-1185">Reference proteome</keyword>
<evidence type="ECO:0000256" key="4">
    <source>
        <dbReference type="ARBA" id="ARBA00023163"/>
    </source>
</evidence>
<reference evidence="8" key="1">
    <citation type="submission" date="2018-04" db="EMBL/GenBank/DDBJ databases">
        <title>Whole genome sequencing of Hypsizygus marmoreus.</title>
        <authorList>
            <person name="Choi I.-G."/>
            <person name="Min B."/>
            <person name="Kim J.-G."/>
            <person name="Kim S."/>
            <person name="Oh Y.-L."/>
            <person name="Kong W.-S."/>
            <person name="Park H."/>
            <person name="Jeong J."/>
            <person name="Song E.-S."/>
        </authorList>
    </citation>
    <scope>NUCLEOTIDE SEQUENCE [LARGE SCALE GENOMIC DNA]</scope>
    <source>
        <strain evidence="8">51987-8</strain>
    </source>
</reference>
<comment type="caution">
    <text evidence="8">The sequence shown here is derived from an EMBL/GenBank/DDBJ whole genome shotgun (WGS) entry which is preliminary data.</text>
</comment>
<feature type="compositionally biased region" description="Polar residues" evidence="6">
    <location>
        <begin position="271"/>
        <end position="293"/>
    </location>
</feature>
<dbReference type="EMBL" id="LUEZ02000010">
    <property type="protein sequence ID" value="RDB28703.1"/>
    <property type="molecule type" value="Genomic_DNA"/>
</dbReference>
<feature type="region of interest" description="Disordered" evidence="6">
    <location>
        <begin position="271"/>
        <end position="318"/>
    </location>
</feature>
<feature type="compositionally biased region" description="Polar residues" evidence="6">
    <location>
        <begin position="221"/>
        <end position="230"/>
    </location>
</feature>
<evidence type="ECO:0000313" key="9">
    <source>
        <dbReference type="Proteomes" id="UP000076154"/>
    </source>
</evidence>
<keyword evidence="3" id="KW-0238">DNA-binding</keyword>
<feature type="region of interest" description="Disordered" evidence="6">
    <location>
        <begin position="55"/>
        <end position="234"/>
    </location>
</feature>
<dbReference type="InterPro" id="IPR046347">
    <property type="entry name" value="bZIP_sf"/>
</dbReference>
<evidence type="ECO:0000256" key="5">
    <source>
        <dbReference type="ARBA" id="ARBA00023242"/>
    </source>
</evidence>
<dbReference type="PANTHER" id="PTHR13044:SF14">
    <property type="entry name" value="CRYPTOCEPHAL, ISOFORM A"/>
    <property type="match status" value="1"/>
</dbReference>
<dbReference type="GO" id="GO:0001228">
    <property type="term" value="F:DNA-binding transcription activator activity, RNA polymerase II-specific"/>
    <property type="evidence" value="ECO:0007669"/>
    <property type="project" value="TreeGrafter"/>
</dbReference>
<feature type="compositionally biased region" description="Polar residues" evidence="6">
    <location>
        <begin position="24"/>
        <end position="37"/>
    </location>
</feature>
<dbReference type="Gene3D" id="1.20.5.170">
    <property type="match status" value="1"/>
</dbReference>
<organism evidence="8 9">
    <name type="scientific">Hypsizygus marmoreus</name>
    <name type="common">White beech mushroom</name>
    <name type="synonym">Agaricus marmoreus</name>
    <dbReference type="NCBI Taxonomy" id="39966"/>
    <lineage>
        <taxon>Eukaryota</taxon>
        <taxon>Fungi</taxon>
        <taxon>Dikarya</taxon>
        <taxon>Basidiomycota</taxon>
        <taxon>Agaricomycotina</taxon>
        <taxon>Agaricomycetes</taxon>
        <taxon>Agaricomycetidae</taxon>
        <taxon>Agaricales</taxon>
        <taxon>Tricholomatineae</taxon>
        <taxon>Lyophyllaceae</taxon>
        <taxon>Hypsizygus</taxon>
    </lineage>
</organism>
<feature type="region of interest" description="Disordered" evidence="6">
    <location>
        <begin position="1"/>
        <end position="37"/>
    </location>
</feature>
<feature type="compositionally biased region" description="Basic residues" evidence="6">
    <location>
        <begin position="309"/>
        <end position="318"/>
    </location>
</feature>
<dbReference type="AlphaFoldDB" id="A0A369KA59"/>
<feature type="domain" description="BZIP" evidence="7">
    <location>
        <begin position="200"/>
        <end position="254"/>
    </location>
</feature>
<dbReference type="GO" id="GO:0005634">
    <property type="term" value="C:nucleus"/>
    <property type="evidence" value="ECO:0007669"/>
    <property type="project" value="UniProtKB-SubCell"/>
</dbReference>
<feature type="compositionally biased region" description="Basic and acidic residues" evidence="6">
    <location>
        <begin position="192"/>
        <end position="203"/>
    </location>
</feature>
<accession>A0A369KA59</accession>
<gene>
    <name evidence="8" type="ORF">Hypma_015195</name>
</gene>
<keyword evidence="2" id="KW-0805">Transcription regulation</keyword>
<evidence type="ECO:0000259" key="7">
    <source>
        <dbReference type="PROSITE" id="PS50217"/>
    </source>
</evidence>
<dbReference type="SMART" id="SM00338">
    <property type="entry name" value="BRLZ"/>
    <property type="match status" value="1"/>
</dbReference>
<sequence length="318" mass="34311">MDNEPPGSSNNDPRSRNLRRPRSASGSLNQSGSNTVIQPDVQDAALLAQFAAAAEMSSHGLPQHNPYGPPLMSQGNYPHPGSSAFHDHLFNPGDMGHSQMGHTQLPPLSSLDFPWNHFPPQPQSQQDHFDMQRTMSNPGMSTYPYGSSSHAPELPAAPPGPSTSRPSRRMSSAQNAVASSSASSPDPENQTEAERVAIAEEKRRRNTAASARFRIKKKQRTTNLERSVSDLTGRAEDLEREAADLRRENGWLKEIVMLKGSRLAGVNLSAQLESSQRAGEGSSQPAASGSKQTEPGSDDASSEEEAKAAKKKGKSRKK</sequence>
<name>A0A369KA59_HYPMA</name>
<protein>
    <recommendedName>
        <fullName evidence="7">BZIP domain-containing protein</fullName>
    </recommendedName>
</protein>
<evidence type="ECO:0000256" key="6">
    <source>
        <dbReference type="SAM" id="MobiDB-lite"/>
    </source>
</evidence>
<dbReference type="PROSITE" id="PS50217">
    <property type="entry name" value="BZIP"/>
    <property type="match status" value="1"/>
</dbReference>
<dbReference type="Pfam" id="PF07716">
    <property type="entry name" value="bZIP_2"/>
    <property type="match status" value="1"/>
</dbReference>
<dbReference type="PANTHER" id="PTHR13044">
    <property type="entry name" value="ACTIVATING TRANSCRIPTION FACTOR ATF 4/5"/>
    <property type="match status" value="1"/>
</dbReference>
<feature type="compositionally biased region" description="Low complexity" evidence="6">
    <location>
        <begin position="162"/>
        <end position="184"/>
    </location>
</feature>
<evidence type="ECO:0000313" key="8">
    <source>
        <dbReference type="EMBL" id="RDB28703.1"/>
    </source>
</evidence>
<dbReference type="SUPFAM" id="SSF57959">
    <property type="entry name" value="Leucine zipper domain"/>
    <property type="match status" value="1"/>
</dbReference>
<comment type="subcellular location">
    <subcellularLocation>
        <location evidence="1">Nucleus</location>
    </subcellularLocation>
</comment>
<evidence type="ECO:0000256" key="3">
    <source>
        <dbReference type="ARBA" id="ARBA00023125"/>
    </source>
</evidence>
<proteinExistence type="predicted"/>
<dbReference type="Proteomes" id="UP000076154">
    <property type="component" value="Unassembled WGS sequence"/>
</dbReference>
<dbReference type="STRING" id="39966.A0A369KA59"/>
<dbReference type="CDD" id="cd14705">
    <property type="entry name" value="bZIP_Zip1"/>
    <property type="match status" value="1"/>
</dbReference>